<keyword evidence="5" id="KW-0808">Transferase</keyword>
<dbReference type="SUPFAM" id="SSF53383">
    <property type="entry name" value="PLP-dependent transferases"/>
    <property type="match status" value="1"/>
</dbReference>
<evidence type="ECO:0000256" key="7">
    <source>
        <dbReference type="ARBA" id="ARBA00022898"/>
    </source>
</evidence>
<keyword evidence="6" id="KW-0479">Metal-binding</keyword>
<dbReference type="Pfam" id="PF00266">
    <property type="entry name" value="Aminotran_5"/>
    <property type="match status" value="1"/>
</dbReference>
<evidence type="ECO:0000256" key="8">
    <source>
        <dbReference type="ARBA" id="ARBA00023004"/>
    </source>
</evidence>
<evidence type="ECO:0000313" key="13">
    <source>
        <dbReference type="Proteomes" id="UP001139104"/>
    </source>
</evidence>
<evidence type="ECO:0000256" key="4">
    <source>
        <dbReference type="ARBA" id="ARBA00013558"/>
    </source>
</evidence>
<dbReference type="Gene3D" id="3.40.640.10">
    <property type="entry name" value="Type I PLP-dependent aspartate aminotransferase-like (Major domain)"/>
    <property type="match status" value="1"/>
</dbReference>
<keyword evidence="7" id="KW-0663">Pyridoxal phosphate</keyword>
<comment type="function">
    <text evidence="2">Catalyzes the removal of elemental sulfur atoms from cysteine to produce alanine. Seems to participate in the biosynthesis of the nitrogenase metalloclusters by providing the inorganic sulfur required for the Fe-S core formation.</text>
</comment>
<dbReference type="PANTHER" id="PTHR11601">
    <property type="entry name" value="CYSTEINE DESULFURYLASE FAMILY MEMBER"/>
    <property type="match status" value="1"/>
</dbReference>
<dbReference type="InterPro" id="IPR015424">
    <property type="entry name" value="PyrdxlP-dep_Trfase"/>
</dbReference>
<comment type="catalytic activity">
    <reaction evidence="10">
        <text>(sulfur carrier)-H + L-cysteine = (sulfur carrier)-SH + L-alanine</text>
        <dbReference type="Rhea" id="RHEA:43892"/>
        <dbReference type="Rhea" id="RHEA-COMP:14737"/>
        <dbReference type="Rhea" id="RHEA-COMP:14739"/>
        <dbReference type="ChEBI" id="CHEBI:29917"/>
        <dbReference type="ChEBI" id="CHEBI:35235"/>
        <dbReference type="ChEBI" id="CHEBI:57972"/>
        <dbReference type="ChEBI" id="CHEBI:64428"/>
        <dbReference type="EC" id="2.8.1.7"/>
    </reaction>
</comment>
<evidence type="ECO:0000256" key="6">
    <source>
        <dbReference type="ARBA" id="ARBA00022723"/>
    </source>
</evidence>
<dbReference type="EMBL" id="JAIVFP010000001">
    <property type="protein sequence ID" value="MCI4684074.1"/>
    <property type="molecule type" value="Genomic_DNA"/>
</dbReference>
<dbReference type="RefSeq" id="WP_243067986.1">
    <property type="nucleotide sequence ID" value="NZ_JAIVFK010000021.1"/>
</dbReference>
<name>A0ABS9Z8R7_9HYPH</name>
<dbReference type="InterPro" id="IPR000192">
    <property type="entry name" value="Aminotrans_V_dom"/>
</dbReference>
<organism evidence="12 13">
    <name type="scientific">Candidatus Rhodoblastus alkanivorans</name>
    <dbReference type="NCBI Taxonomy" id="2954117"/>
    <lineage>
        <taxon>Bacteria</taxon>
        <taxon>Pseudomonadati</taxon>
        <taxon>Pseudomonadota</taxon>
        <taxon>Alphaproteobacteria</taxon>
        <taxon>Hyphomicrobiales</taxon>
        <taxon>Rhodoblastaceae</taxon>
        <taxon>Rhodoblastus</taxon>
    </lineage>
</organism>
<evidence type="ECO:0000256" key="5">
    <source>
        <dbReference type="ARBA" id="ARBA00022679"/>
    </source>
</evidence>
<evidence type="ECO:0000256" key="1">
    <source>
        <dbReference type="ARBA" id="ARBA00001933"/>
    </source>
</evidence>
<evidence type="ECO:0000256" key="3">
    <source>
        <dbReference type="ARBA" id="ARBA00006490"/>
    </source>
</evidence>
<protein>
    <recommendedName>
        <fullName evidence="4">Cysteine desulfurase</fullName>
    </recommendedName>
</protein>
<dbReference type="InterPro" id="IPR015422">
    <property type="entry name" value="PyrdxlP-dep_Trfase_small"/>
</dbReference>
<keyword evidence="13" id="KW-1185">Reference proteome</keyword>
<evidence type="ECO:0000259" key="11">
    <source>
        <dbReference type="Pfam" id="PF00266"/>
    </source>
</evidence>
<reference evidence="12" key="1">
    <citation type="journal article" date="2022" name="ISME J.">
        <title>Identification of active gaseous-alkane degraders at natural gas seeps.</title>
        <authorList>
            <person name="Farhan Ul Haque M."/>
            <person name="Hernandez M."/>
            <person name="Crombie A.T."/>
            <person name="Murrell J.C."/>
        </authorList>
    </citation>
    <scope>NUCLEOTIDE SEQUENCE</scope>
    <source>
        <strain evidence="12">PC2</strain>
    </source>
</reference>
<comment type="caution">
    <text evidence="12">The sequence shown here is derived from an EMBL/GenBank/DDBJ whole genome shotgun (WGS) entry which is preliminary data.</text>
</comment>
<evidence type="ECO:0000256" key="10">
    <source>
        <dbReference type="ARBA" id="ARBA00050776"/>
    </source>
</evidence>
<dbReference type="PIRSF" id="PIRSF005572">
    <property type="entry name" value="NifS"/>
    <property type="match status" value="1"/>
</dbReference>
<dbReference type="Gene3D" id="3.90.1150.10">
    <property type="entry name" value="Aspartate Aminotransferase, domain 1"/>
    <property type="match status" value="1"/>
</dbReference>
<comment type="similarity">
    <text evidence="3">Belongs to the class-V pyridoxal-phosphate-dependent aminotransferase family. NifS/IscS subfamily.</text>
</comment>
<accession>A0ABS9Z8R7</accession>
<proteinExistence type="inferred from homology"/>
<dbReference type="Gene3D" id="1.10.260.50">
    <property type="match status" value="1"/>
</dbReference>
<comment type="cofactor">
    <cofactor evidence="1">
        <name>pyridoxal 5'-phosphate</name>
        <dbReference type="ChEBI" id="CHEBI:597326"/>
    </cofactor>
</comment>
<keyword evidence="9" id="KW-0411">Iron-sulfur</keyword>
<keyword evidence="8" id="KW-0408">Iron</keyword>
<dbReference type="PANTHER" id="PTHR11601:SF34">
    <property type="entry name" value="CYSTEINE DESULFURASE"/>
    <property type="match status" value="1"/>
</dbReference>
<gene>
    <name evidence="12" type="ORF">K2U94_15120</name>
</gene>
<sequence>MSRIYFDYNATAPLRPAARDALVGALDAGNASSVHAEGRAARAMVETARVATARALGTRTDQVIFVSGATEAAATALRPREGERLLIGAGEHVCVQSGHSFPAEAVASVRLNPQGRLDLEDLHACLAEAPGARAVLALQAVNNETGVVQPVAEAAAIVHAAGGTLVCDAVQAFSRIPCSFAATGADILFLSSHKLGGPKGAGALAFARRDLMPTPAFIRGGGQERSFRGGTENVAAVAGFAAALQEAEAQREAETMRLVQLRDFLQAGVLEIAPEAAIFGQEAARVANSLAFALPGLAAETMVAAFDVEGVALSSGSACSSGKVAPSHVLAAMGVSPDLARSALRISLGWDSTTEEGVRFLEIFAKVHERMRRRLRS</sequence>
<feature type="domain" description="Aminotransferase class V" evidence="11">
    <location>
        <begin position="4"/>
        <end position="356"/>
    </location>
</feature>
<dbReference type="InterPro" id="IPR016454">
    <property type="entry name" value="Cysteine_dSase"/>
</dbReference>
<evidence type="ECO:0000313" key="12">
    <source>
        <dbReference type="EMBL" id="MCI4684074.1"/>
    </source>
</evidence>
<evidence type="ECO:0000256" key="9">
    <source>
        <dbReference type="ARBA" id="ARBA00023014"/>
    </source>
</evidence>
<dbReference type="InterPro" id="IPR015421">
    <property type="entry name" value="PyrdxlP-dep_Trfase_major"/>
</dbReference>
<evidence type="ECO:0000256" key="2">
    <source>
        <dbReference type="ARBA" id="ARBA00003120"/>
    </source>
</evidence>
<dbReference type="Proteomes" id="UP001139104">
    <property type="component" value="Unassembled WGS sequence"/>
</dbReference>